<organism evidence="8 9">
    <name type="scientific">Apiotrichum porosum</name>
    <dbReference type="NCBI Taxonomy" id="105984"/>
    <lineage>
        <taxon>Eukaryota</taxon>
        <taxon>Fungi</taxon>
        <taxon>Dikarya</taxon>
        <taxon>Basidiomycota</taxon>
        <taxon>Agaricomycotina</taxon>
        <taxon>Tremellomycetes</taxon>
        <taxon>Trichosporonales</taxon>
        <taxon>Trichosporonaceae</taxon>
        <taxon>Apiotrichum</taxon>
    </lineage>
</organism>
<evidence type="ECO:0000256" key="1">
    <source>
        <dbReference type="ARBA" id="ARBA00001954"/>
    </source>
</evidence>
<comment type="similarity">
    <text evidence="2">Belongs to the TfdA dioxygenase family.</text>
</comment>
<evidence type="ECO:0000256" key="4">
    <source>
        <dbReference type="ARBA" id="ARBA00022964"/>
    </source>
</evidence>
<evidence type="ECO:0000259" key="7">
    <source>
        <dbReference type="Pfam" id="PF02668"/>
    </source>
</evidence>
<dbReference type="Pfam" id="PF02668">
    <property type="entry name" value="TauD"/>
    <property type="match status" value="1"/>
</dbReference>
<dbReference type="Proteomes" id="UP000279236">
    <property type="component" value="Unassembled WGS sequence"/>
</dbReference>
<proteinExistence type="inferred from homology"/>
<comment type="caution">
    <text evidence="8">The sequence shown here is derived from an EMBL/GenBank/DDBJ whole genome shotgun (WGS) entry which is preliminary data.</text>
</comment>
<evidence type="ECO:0000256" key="2">
    <source>
        <dbReference type="ARBA" id="ARBA00005896"/>
    </source>
</evidence>
<comment type="cofactor">
    <cofactor evidence="1">
        <name>Fe(2+)</name>
        <dbReference type="ChEBI" id="CHEBI:29033"/>
    </cofactor>
</comment>
<name>A0A427XEY4_9TREE</name>
<dbReference type="SUPFAM" id="SSF51197">
    <property type="entry name" value="Clavaminate synthase-like"/>
    <property type="match status" value="1"/>
</dbReference>
<dbReference type="PANTHER" id="PTHR43779">
    <property type="entry name" value="DIOXYGENASE RV0097-RELATED"/>
    <property type="match status" value="1"/>
</dbReference>
<evidence type="ECO:0000256" key="5">
    <source>
        <dbReference type="ARBA" id="ARBA00023002"/>
    </source>
</evidence>
<evidence type="ECO:0000313" key="8">
    <source>
        <dbReference type="EMBL" id="RSH77425.1"/>
    </source>
</evidence>
<feature type="domain" description="TauD/TfdA-like" evidence="7">
    <location>
        <begin position="27"/>
        <end position="382"/>
    </location>
</feature>
<gene>
    <name evidence="8" type="ORF">EHS24_003395</name>
</gene>
<dbReference type="Gene3D" id="3.60.130.10">
    <property type="entry name" value="Clavaminate synthase-like"/>
    <property type="match status" value="1"/>
</dbReference>
<reference evidence="8 9" key="1">
    <citation type="submission" date="2018-11" db="EMBL/GenBank/DDBJ databases">
        <title>Genome sequence of Apiotrichum porosum DSM 27194.</title>
        <authorList>
            <person name="Aliyu H."/>
            <person name="Gorte O."/>
            <person name="Ochsenreither K."/>
        </authorList>
    </citation>
    <scope>NUCLEOTIDE SEQUENCE [LARGE SCALE GENOMIC DNA]</scope>
    <source>
        <strain evidence="8 9">DSM 27194</strain>
    </source>
</reference>
<dbReference type="AlphaFoldDB" id="A0A427XEY4"/>
<dbReference type="GO" id="GO:0046872">
    <property type="term" value="F:metal ion binding"/>
    <property type="evidence" value="ECO:0007669"/>
    <property type="project" value="UniProtKB-KW"/>
</dbReference>
<keyword evidence="3" id="KW-0479">Metal-binding</keyword>
<keyword evidence="9" id="KW-1185">Reference proteome</keyword>
<dbReference type="InterPro" id="IPR042098">
    <property type="entry name" value="TauD-like_sf"/>
</dbReference>
<dbReference type="InterPro" id="IPR003819">
    <property type="entry name" value="TauD/TfdA-like"/>
</dbReference>
<dbReference type="InterPro" id="IPR051178">
    <property type="entry name" value="TfdA_dioxygenase"/>
</dbReference>
<accession>A0A427XEY4</accession>
<dbReference type="GO" id="GO:0051213">
    <property type="term" value="F:dioxygenase activity"/>
    <property type="evidence" value="ECO:0007669"/>
    <property type="project" value="UniProtKB-KW"/>
</dbReference>
<keyword evidence="6" id="KW-0408">Iron</keyword>
<evidence type="ECO:0000313" key="9">
    <source>
        <dbReference type="Proteomes" id="UP000279236"/>
    </source>
</evidence>
<protein>
    <recommendedName>
        <fullName evidence="7">TauD/TfdA-like domain-containing protein</fullName>
    </recommendedName>
</protein>
<dbReference type="PANTHER" id="PTHR43779:SF2">
    <property type="entry name" value="ALPHA-KETOGLUTARATE-DEPENDENT XANTHINE DIOXYGENASE XAN1"/>
    <property type="match status" value="1"/>
</dbReference>
<dbReference type="STRING" id="105984.A0A427XEY4"/>
<dbReference type="GeneID" id="39587938"/>
<sequence length="402" mass="44679">MTVTASPLSFTSLPPSPQADPKYFEEFGREVHGFDPENKDVVMDEIMEALYKYQVLLFRDLKLTPKQQFEMTLAFDPTAQSYGHGNNKTGSEKKSILHPDLKTIPHRPEVQLIGNGKVPGNYEGLESPQLKHPHHKTFHRDPVSDEDEAKGITRFYRWHIDAALYKLNPPKVTTLYAVSVPKGEWQTLRYDDGTDDTLSLPKGSTVFASGKTMFDILPAEYKSVAVRTTVKYAPHPYVWMSNAHALPTGLGLETEGLELPLDELPPWTESELKALPMCWKNPVTGGLHLQVHPCAPQAFSIAPLPAGAPRDSTTLYPDGAEITDIGEVRELLYKLQRPGIDPKLLFAAEWKEGDLVLFHNRGLLHSVTGAFAPDELRMFHQCNLAASTEPVGPDAADMAAYA</sequence>
<dbReference type="OrthoDB" id="93019at2759"/>
<evidence type="ECO:0000256" key="6">
    <source>
        <dbReference type="ARBA" id="ARBA00023004"/>
    </source>
</evidence>
<evidence type="ECO:0000256" key="3">
    <source>
        <dbReference type="ARBA" id="ARBA00022723"/>
    </source>
</evidence>
<keyword evidence="4" id="KW-0223">Dioxygenase</keyword>
<keyword evidence="5" id="KW-0560">Oxidoreductase</keyword>
<dbReference type="RefSeq" id="XP_028472572.1">
    <property type="nucleotide sequence ID" value="XM_028619076.1"/>
</dbReference>
<dbReference type="EMBL" id="RSCE01000016">
    <property type="protein sequence ID" value="RSH77425.1"/>
    <property type="molecule type" value="Genomic_DNA"/>
</dbReference>